<reference evidence="12 13" key="1">
    <citation type="journal article" date="2018" name="Proc. Natl. Acad. Sci. U.S.A.">
        <title>Draft genome sequence of Camellia sinensis var. sinensis provides insights into the evolution of the tea genome and tea quality.</title>
        <authorList>
            <person name="Wei C."/>
            <person name="Yang H."/>
            <person name="Wang S."/>
            <person name="Zhao J."/>
            <person name="Liu C."/>
            <person name="Gao L."/>
            <person name="Xia E."/>
            <person name="Lu Y."/>
            <person name="Tai Y."/>
            <person name="She G."/>
            <person name="Sun J."/>
            <person name="Cao H."/>
            <person name="Tong W."/>
            <person name="Gao Q."/>
            <person name="Li Y."/>
            <person name="Deng W."/>
            <person name="Jiang X."/>
            <person name="Wang W."/>
            <person name="Chen Q."/>
            <person name="Zhang S."/>
            <person name="Li H."/>
            <person name="Wu J."/>
            <person name="Wang P."/>
            <person name="Li P."/>
            <person name="Shi C."/>
            <person name="Zheng F."/>
            <person name="Jian J."/>
            <person name="Huang B."/>
            <person name="Shan D."/>
            <person name="Shi M."/>
            <person name="Fang C."/>
            <person name="Yue Y."/>
            <person name="Li F."/>
            <person name="Li D."/>
            <person name="Wei S."/>
            <person name="Han B."/>
            <person name="Jiang C."/>
            <person name="Yin Y."/>
            <person name="Xia T."/>
            <person name="Zhang Z."/>
            <person name="Bennetzen J.L."/>
            <person name="Zhao S."/>
            <person name="Wan X."/>
        </authorList>
    </citation>
    <scope>NUCLEOTIDE SEQUENCE [LARGE SCALE GENOMIC DNA]</scope>
    <source>
        <strain evidence="13">cv. Shuchazao</strain>
        <tissue evidence="12">Leaf</tissue>
    </source>
</reference>
<dbReference type="EMBL" id="SDRB02006609">
    <property type="protein sequence ID" value="THG12326.1"/>
    <property type="molecule type" value="Genomic_DNA"/>
</dbReference>
<feature type="domain" description="J" evidence="11">
    <location>
        <begin position="833"/>
        <end position="897"/>
    </location>
</feature>
<comment type="caution">
    <text evidence="12">The sequence shown here is derived from an EMBL/GenBank/DDBJ whole genome shotgun (WGS) entry which is preliminary data.</text>
</comment>
<dbReference type="PROSITE" id="PS50076">
    <property type="entry name" value="DNAJ_2"/>
    <property type="match status" value="1"/>
</dbReference>
<comment type="subcellular location">
    <subcellularLocation>
        <location evidence="1">Cell membrane</location>
        <topology evidence="1">Single-pass type I membrane protein</topology>
    </subcellularLocation>
</comment>
<dbReference type="InterPro" id="IPR032675">
    <property type="entry name" value="LRR_dom_sf"/>
</dbReference>
<keyword evidence="5" id="KW-0812">Transmembrane</keyword>
<dbReference type="InterPro" id="IPR013210">
    <property type="entry name" value="LRR_N_plant-typ"/>
</dbReference>
<dbReference type="PROSITE" id="PS00636">
    <property type="entry name" value="DNAJ_1"/>
    <property type="match status" value="1"/>
</dbReference>
<dbReference type="FunFam" id="3.80.10.10:FF:000095">
    <property type="entry name" value="LRR receptor-like serine/threonine-protein kinase GSO1"/>
    <property type="match status" value="1"/>
</dbReference>
<keyword evidence="7" id="KW-0677">Repeat</keyword>
<comment type="similarity">
    <text evidence="2">Belongs to the RLP family.</text>
</comment>
<dbReference type="SUPFAM" id="SSF52058">
    <property type="entry name" value="L domain-like"/>
    <property type="match status" value="2"/>
</dbReference>
<dbReference type="InterPro" id="IPR018253">
    <property type="entry name" value="DnaJ_domain_CS"/>
</dbReference>
<dbReference type="InterPro" id="IPR001611">
    <property type="entry name" value="Leu-rich_rpt"/>
</dbReference>
<gene>
    <name evidence="12" type="ORF">TEA_001513</name>
</gene>
<dbReference type="Proteomes" id="UP000306102">
    <property type="component" value="Unassembled WGS sequence"/>
</dbReference>
<protein>
    <recommendedName>
        <fullName evidence="11">J domain-containing protein</fullName>
    </recommendedName>
</protein>
<dbReference type="PANTHER" id="PTHR48061:SF2">
    <property type="entry name" value="RECEPTOR LIKE PROTEIN 30-LIKE"/>
    <property type="match status" value="1"/>
</dbReference>
<dbReference type="InterPro" id="IPR003591">
    <property type="entry name" value="Leu-rich_rpt_typical-subtyp"/>
</dbReference>
<keyword evidence="8" id="KW-1133">Transmembrane helix</keyword>
<evidence type="ECO:0000256" key="3">
    <source>
        <dbReference type="ARBA" id="ARBA00022475"/>
    </source>
</evidence>
<dbReference type="InterPro" id="IPR036869">
    <property type="entry name" value="J_dom_sf"/>
</dbReference>
<sequence>MPEYSQLFVQPCQSLLHPPSMNISLSTWLFLFITLSINLDLVRSQCLDHELLTLLKLKQGLTFDTYLSSSKLKSKLTSWNSSTDCCSWAGVTCNDSHVTGLDLSSESISGGIGNTSNLFDLQYLQSLNLANNSFNAAQIPSGLGKLVRLVHLNFSNSGFVGQIPLEISSLTRLITLDLSTLYFLGSPRLKLEKPSLRILVRNLTKLTELYLDGTEISAQGDDWCQTISLSLPNLRVLSLSNCDLSGPLHPSLQTLRSLSVIQLSDNNLSGPIPEFIANFSNLTSLRLRNCQLFGTLPEKIIKVPTLQTLDLSDNGLLEGPLPEFPQKTSFQTLLLGYTNFSGKLPNSIGNLEGLSILILGSCKFTGPIPNSLVNLTQLGDLDLSFNMFTGPIPLFPKNLSHIDLSHNDLSGRIPSTHFEGLRNLVDINLCHNSFKGNIPLSLFTLSSLQIIDLPFNQFEGQIAEFPNASSSSLAFLDMSSNKLEGSVPMSFFELRSLTALDLSSNNFSGIMQLEMIQTLHQLRRLDLSYNSLSIKTNGSYSSLPLFPKIYSLGLASCKLQSFPDLRNQSLMFHLDLSNNQIYGEIPNWIWEVGNGSLLYLNLSHNFLVEIQEPYEIPSLDVLDLHSNQLLGKIPAPLRYIFYADYSSNRFSSSIPTDIGNFISSAYFISFSDNNLTGIIPKSMCNATYLEVLDLSNNSFSGTIPRCLIERNASGRNDTLGVLNLSKNNLRGSIPMTFPENCGLQTLDLSDNHLEREEEAIMETEVTQLREGGSDLGCLGSAGNKFRLGSKKTAALTVAFFTPSISYRAGRDSFSSLSSSSLAFSYSCLVLASPFRLVLGVERNASQYQIQKAFDKLSLQYHPDKNKNKGAQEKFAKINNAYDILSDEEKRKNYDLYGVEKGNPGFDAGNAGHQGGYTYFTSGPRQNGFNFRPNEWQNMGGGHGSSKSFSFSFRGPGGHSSSGFGLDDFSNFFGVVGVSLKVSVVQPGLNPSLVVPLRASPKVCDVSDPAARKLGVDALPAVVGWLSNGEKHTLKTRISVKDVKSAIEDLSALLDGFEKRNKKTASSQAKKPHSEAGDKQIPLLTPFNFDALWRHRSRLHYWCFQVSQKSLLRRRSLASSSGDAIGFALLDASKHPSFLNSLDKSGFKSLDKLVVAYKPRKGKFAAFVGEISTEEVEWFIGSVLNGGVNEMGHLASTGYSLSMGGCNPLDLVGGGGFISNYNKIATIITSK</sequence>
<keyword evidence="10" id="KW-0325">Glycoprotein</keyword>
<dbReference type="SMART" id="SM00369">
    <property type="entry name" value="LRR_TYP"/>
    <property type="match status" value="6"/>
</dbReference>
<dbReference type="SUPFAM" id="SSF52047">
    <property type="entry name" value="RNI-like"/>
    <property type="match status" value="1"/>
</dbReference>
<evidence type="ECO:0000259" key="11">
    <source>
        <dbReference type="PROSITE" id="PS50076"/>
    </source>
</evidence>
<evidence type="ECO:0000256" key="1">
    <source>
        <dbReference type="ARBA" id="ARBA00004251"/>
    </source>
</evidence>
<dbReference type="Gene3D" id="3.80.10.10">
    <property type="entry name" value="Ribonuclease Inhibitor"/>
    <property type="match status" value="6"/>
</dbReference>
<evidence type="ECO:0000256" key="7">
    <source>
        <dbReference type="ARBA" id="ARBA00022737"/>
    </source>
</evidence>
<evidence type="ECO:0000256" key="4">
    <source>
        <dbReference type="ARBA" id="ARBA00022614"/>
    </source>
</evidence>
<dbReference type="InterPro" id="IPR001623">
    <property type="entry name" value="DnaJ_domain"/>
</dbReference>
<evidence type="ECO:0000313" key="12">
    <source>
        <dbReference type="EMBL" id="THG12326.1"/>
    </source>
</evidence>
<dbReference type="FunFam" id="3.80.10.10:FF:000041">
    <property type="entry name" value="LRR receptor-like serine/threonine-protein kinase ERECTA"/>
    <property type="match status" value="1"/>
</dbReference>
<dbReference type="GO" id="GO:0006952">
    <property type="term" value="P:defense response"/>
    <property type="evidence" value="ECO:0007669"/>
    <property type="project" value="UniProtKB-ARBA"/>
</dbReference>
<dbReference type="SMART" id="SM00271">
    <property type="entry name" value="DnaJ"/>
    <property type="match status" value="1"/>
</dbReference>
<dbReference type="STRING" id="542762.A0A4S4E9Z2"/>
<dbReference type="Pfam" id="PF08263">
    <property type="entry name" value="LRRNT_2"/>
    <property type="match status" value="1"/>
</dbReference>
<organism evidence="12 13">
    <name type="scientific">Camellia sinensis var. sinensis</name>
    <name type="common">China tea</name>
    <dbReference type="NCBI Taxonomy" id="542762"/>
    <lineage>
        <taxon>Eukaryota</taxon>
        <taxon>Viridiplantae</taxon>
        <taxon>Streptophyta</taxon>
        <taxon>Embryophyta</taxon>
        <taxon>Tracheophyta</taxon>
        <taxon>Spermatophyta</taxon>
        <taxon>Magnoliopsida</taxon>
        <taxon>eudicotyledons</taxon>
        <taxon>Gunneridae</taxon>
        <taxon>Pentapetalae</taxon>
        <taxon>asterids</taxon>
        <taxon>Ericales</taxon>
        <taxon>Theaceae</taxon>
        <taxon>Camellia</taxon>
    </lineage>
</organism>
<evidence type="ECO:0000313" key="13">
    <source>
        <dbReference type="Proteomes" id="UP000306102"/>
    </source>
</evidence>
<dbReference type="SUPFAM" id="SSF46565">
    <property type="entry name" value="Chaperone J-domain"/>
    <property type="match status" value="1"/>
</dbReference>
<dbReference type="GO" id="GO:0005886">
    <property type="term" value="C:plasma membrane"/>
    <property type="evidence" value="ECO:0007669"/>
    <property type="project" value="UniProtKB-SubCell"/>
</dbReference>
<dbReference type="Pfam" id="PF13516">
    <property type="entry name" value="LRR_6"/>
    <property type="match status" value="1"/>
</dbReference>
<evidence type="ECO:0000256" key="10">
    <source>
        <dbReference type="ARBA" id="ARBA00023180"/>
    </source>
</evidence>
<dbReference type="Pfam" id="PF00560">
    <property type="entry name" value="LRR_1"/>
    <property type="match status" value="6"/>
</dbReference>
<accession>A0A4S4E9Z2</accession>
<name>A0A4S4E9Z2_CAMSN</name>
<dbReference type="PANTHER" id="PTHR48061">
    <property type="entry name" value="LEUCINE-RICH REPEAT RECEPTOR PROTEIN KINASE EMS1-LIKE-RELATED"/>
    <property type="match status" value="1"/>
</dbReference>
<keyword evidence="4" id="KW-0433">Leucine-rich repeat</keyword>
<evidence type="ECO:0000256" key="9">
    <source>
        <dbReference type="ARBA" id="ARBA00023136"/>
    </source>
</evidence>
<dbReference type="PRINTS" id="PR00625">
    <property type="entry name" value="JDOMAIN"/>
</dbReference>
<keyword evidence="6" id="KW-0732">Signal</keyword>
<dbReference type="Gene3D" id="1.10.287.110">
    <property type="entry name" value="DnaJ domain"/>
    <property type="match status" value="1"/>
</dbReference>
<proteinExistence type="inferred from homology"/>
<keyword evidence="13" id="KW-1185">Reference proteome</keyword>
<evidence type="ECO:0000256" key="6">
    <source>
        <dbReference type="ARBA" id="ARBA00022729"/>
    </source>
</evidence>
<keyword evidence="9" id="KW-0472">Membrane</keyword>
<keyword evidence="3" id="KW-1003">Cell membrane</keyword>
<dbReference type="Pfam" id="PF00226">
    <property type="entry name" value="DnaJ"/>
    <property type="match status" value="1"/>
</dbReference>
<dbReference type="GO" id="GO:0051707">
    <property type="term" value="P:response to other organism"/>
    <property type="evidence" value="ECO:0007669"/>
    <property type="project" value="UniProtKB-ARBA"/>
</dbReference>
<evidence type="ECO:0000256" key="8">
    <source>
        <dbReference type="ARBA" id="ARBA00022989"/>
    </source>
</evidence>
<dbReference type="AlphaFoldDB" id="A0A4S4E9Z2"/>
<evidence type="ECO:0000256" key="5">
    <source>
        <dbReference type="ARBA" id="ARBA00022692"/>
    </source>
</evidence>
<dbReference type="CDD" id="cd06257">
    <property type="entry name" value="DnaJ"/>
    <property type="match status" value="1"/>
</dbReference>
<dbReference type="InterPro" id="IPR046956">
    <property type="entry name" value="RLP23-like"/>
</dbReference>
<evidence type="ECO:0000256" key="2">
    <source>
        <dbReference type="ARBA" id="ARBA00009592"/>
    </source>
</evidence>